<feature type="domain" description="Peptidase S54 rhomboid" evidence="8">
    <location>
        <begin position="34"/>
        <end position="168"/>
    </location>
</feature>
<keyword evidence="10" id="KW-1185">Reference proteome</keyword>
<sequence>MVLVFVIMTIDGGTNNAANLVRFGAKYNPLIQAGQWWRLITPLFIHLSITHILFNGIAFYYMGIQLESLFGHSRFLLIFFISGIVGNLASFAFNDDLSAGASTAIFGLFGAFMMIGETFWENPYVKQMTKSFVLFIILNLAFDLFSANIDIAGHLGGLVGGFLSAYFVGLPRKRFISLPRQIIATITLVIIALALFHLGYVGKY</sequence>
<comment type="similarity">
    <text evidence="2">Belongs to the peptidase S54 family.</text>
</comment>
<dbReference type="EC" id="3.4.21.-" evidence="9"/>
<feature type="transmembrane region" description="Helical" evidence="7">
    <location>
        <begin position="182"/>
        <end position="201"/>
    </location>
</feature>
<evidence type="ECO:0000256" key="2">
    <source>
        <dbReference type="ARBA" id="ARBA00009045"/>
    </source>
</evidence>
<organism evidence="9 10">
    <name type="scientific">Nicoliella lavandulae</name>
    <dbReference type="NCBI Taxonomy" id="3082954"/>
    <lineage>
        <taxon>Bacteria</taxon>
        <taxon>Bacillati</taxon>
        <taxon>Bacillota</taxon>
        <taxon>Bacilli</taxon>
        <taxon>Lactobacillales</taxon>
        <taxon>Lactobacillaceae</taxon>
        <taxon>Nicoliella</taxon>
    </lineage>
</organism>
<dbReference type="GO" id="GO:0006508">
    <property type="term" value="P:proteolysis"/>
    <property type="evidence" value="ECO:0007669"/>
    <property type="project" value="UniProtKB-KW"/>
</dbReference>
<feature type="transmembrane region" description="Helical" evidence="7">
    <location>
        <begin position="99"/>
        <end position="116"/>
    </location>
</feature>
<evidence type="ECO:0000313" key="9">
    <source>
        <dbReference type="EMBL" id="MEJ6400534.1"/>
    </source>
</evidence>
<dbReference type="SUPFAM" id="SSF144091">
    <property type="entry name" value="Rhomboid-like"/>
    <property type="match status" value="1"/>
</dbReference>
<keyword evidence="9" id="KW-0645">Protease</keyword>
<dbReference type="InterPro" id="IPR035952">
    <property type="entry name" value="Rhomboid-like_sf"/>
</dbReference>
<dbReference type="Pfam" id="PF01694">
    <property type="entry name" value="Rhomboid"/>
    <property type="match status" value="1"/>
</dbReference>
<keyword evidence="3 7" id="KW-0812">Transmembrane</keyword>
<accession>A0ABU8SKY3</accession>
<gene>
    <name evidence="9" type="ORF">R4146_05100</name>
</gene>
<evidence type="ECO:0000256" key="1">
    <source>
        <dbReference type="ARBA" id="ARBA00004141"/>
    </source>
</evidence>
<dbReference type="PANTHER" id="PTHR43731">
    <property type="entry name" value="RHOMBOID PROTEASE"/>
    <property type="match status" value="1"/>
</dbReference>
<dbReference type="EMBL" id="JAWMWH010000001">
    <property type="protein sequence ID" value="MEJ6400534.1"/>
    <property type="molecule type" value="Genomic_DNA"/>
</dbReference>
<keyword evidence="4 9" id="KW-0378">Hydrolase</keyword>
<dbReference type="GO" id="GO:0008233">
    <property type="term" value="F:peptidase activity"/>
    <property type="evidence" value="ECO:0007669"/>
    <property type="project" value="UniProtKB-KW"/>
</dbReference>
<keyword evidence="5 7" id="KW-1133">Transmembrane helix</keyword>
<evidence type="ECO:0000259" key="8">
    <source>
        <dbReference type="Pfam" id="PF01694"/>
    </source>
</evidence>
<evidence type="ECO:0000256" key="3">
    <source>
        <dbReference type="ARBA" id="ARBA00022692"/>
    </source>
</evidence>
<protein>
    <submittedName>
        <fullName evidence="9">Rhomboid family intramembrane serine protease</fullName>
        <ecNumber evidence="9">3.4.21.-</ecNumber>
    </submittedName>
</protein>
<keyword evidence="6 7" id="KW-0472">Membrane</keyword>
<evidence type="ECO:0000256" key="5">
    <source>
        <dbReference type="ARBA" id="ARBA00022989"/>
    </source>
</evidence>
<dbReference type="PANTHER" id="PTHR43731:SF14">
    <property type="entry name" value="PRESENILIN-ASSOCIATED RHOMBOID-LIKE PROTEIN, MITOCHONDRIAL"/>
    <property type="match status" value="1"/>
</dbReference>
<feature type="transmembrane region" description="Helical" evidence="7">
    <location>
        <begin position="43"/>
        <end position="63"/>
    </location>
</feature>
<evidence type="ECO:0000256" key="7">
    <source>
        <dbReference type="SAM" id="Phobius"/>
    </source>
</evidence>
<name>A0ABU8SKY3_9LACO</name>
<evidence type="ECO:0000313" key="10">
    <source>
        <dbReference type="Proteomes" id="UP001370590"/>
    </source>
</evidence>
<dbReference type="Proteomes" id="UP001370590">
    <property type="component" value="Unassembled WGS sequence"/>
</dbReference>
<dbReference type="InterPro" id="IPR050925">
    <property type="entry name" value="Rhomboid_protease_S54"/>
</dbReference>
<feature type="transmembrane region" description="Helical" evidence="7">
    <location>
        <begin position="75"/>
        <end position="93"/>
    </location>
</feature>
<feature type="transmembrane region" description="Helical" evidence="7">
    <location>
        <begin position="151"/>
        <end position="170"/>
    </location>
</feature>
<dbReference type="Gene3D" id="1.20.1540.10">
    <property type="entry name" value="Rhomboid-like"/>
    <property type="match status" value="1"/>
</dbReference>
<dbReference type="InterPro" id="IPR022764">
    <property type="entry name" value="Peptidase_S54_rhomboid_dom"/>
</dbReference>
<evidence type="ECO:0000256" key="4">
    <source>
        <dbReference type="ARBA" id="ARBA00022801"/>
    </source>
</evidence>
<comment type="subcellular location">
    <subcellularLocation>
        <location evidence="1">Membrane</location>
        <topology evidence="1">Multi-pass membrane protein</topology>
    </subcellularLocation>
</comment>
<reference evidence="9 10" key="1">
    <citation type="submission" date="2023-10" db="EMBL/GenBank/DDBJ databases">
        <title>Nicoliella lavandulae sp. nov. isolated from Lavandula angustifolia flowers.</title>
        <authorList>
            <person name="Alcantara C."/>
            <person name="Zuniga M."/>
            <person name="Landete J.M."/>
            <person name="Monedero V."/>
        </authorList>
    </citation>
    <scope>NUCLEOTIDE SEQUENCE [LARGE SCALE GENOMIC DNA]</scope>
    <source>
        <strain evidence="9 10">Es01</strain>
    </source>
</reference>
<comment type="caution">
    <text evidence="9">The sequence shown here is derived from an EMBL/GenBank/DDBJ whole genome shotgun (WGS) entry which is preliminary data.</text>
</comment>
<proteinExistence type="inferred from homology"/>
<evidence type="ECO:0000256" key="6">
    <source>
        <dbReference type="ARBA" id="ARBA00023136"/>
    </source>
</evidence>